<dbReference type="EMBL" id="BSNK01000002">
    <property type="protein sequence ID" value="GLQ23906.1"/>
    <property type="molecule type" value="Genomic_DNA"/>
</dbReference>
<name>A0ABQ5V8N5_9PROT</name>
<dbReference type="InterPro" id="IPR044020">
    <property type="entry name" value="DUF5676"/>
</dbReference>
<organism evidence="2 3">
    <name type="scientific">Algimonas ampicilliniresistens</name>
    <dbReference type="NCBI Taxonomy" id="1298735"/>
    <lineage>
        <taxon>Bacteria</taxon>
        <taxon>Pseudomonadati</taxon>
        <taxon>Pseudomonadota</taxon>
        <taxon>Alphaproteobacteria</taxon>
        <taxon>Maricaulales</taxon>
        <taxon>Robiginitomaculaceae</taxon>
        <taxon>Algimonas</taxon>
    </lineage>
</organism>
<proteinExistence type="predicted"/>
<keyword evidence="3" id="KW-1185">Reference proteome</keyword>
<dbReference type="Proteomes" id="UP001161391">
    <property type="component" value="Unassembled WGS sequence"/>
</dbReference>
<keyword evidence="1" id="KW-0472">Membrane</keyword>
<reference evidence="2" key="1">
    <citation type="journal article" date="2014" name="Int. J. Syst. Evol. Microbiol.">
        <title>Complete genome of a new Firmicutes species belonging to the dominant human colonic microbiota ('Ruminococcus bicirculans') reveals two chromosomes and a selective capacity to utilize plant glucans.</title>
        <authorList>
            <consortium name="NISC Comparative Sequencing Program"/>
            <person name="Wegmann U."/>
            <person name="Louis P."/>
            <person name="Goesmann A."/>
            <person name="Henrissat B."/>
            <person name="Duncan S.H."/>
            <person name="Flint H.J."/>
        </authorList>
    </citation>
    <scope>NUCLEOTIDE SEQUENCE</scope>
    <source>
        <strain evidence="2">NBRC 108219</strain>
    </source>
</reference>
<evidence type="ECO:0008006" key="4">
    <source>
        <dbReference type="Google" id="ProtNLM"/>
    </source>
</evidence>
<gene>
    <name evidence="2" type="ORF">GCM10007853_17800</name>
</gene>
<evidence type="ECO:0000313" key="3">
    <source>
        <dbReference type="Proteomes" id="UP001161391"/>
    </source>
</evidence>
<accession>A0ABQ5V8N5</accession>
<reference evidence="2" key="2">
    <citation type="submission" date="2023-01" db="EMBL/GenBank/DDBJ databases">
        <title>Draft genome sequence of Algimonas ampicilliniresistens strain NBRC 108219.</title>
        <authorList>
            <person name="Sun Q."/>
            <person name="Mori K."/>
        </authorList>
    </citation>
    <scope>NUCLEOTIDE SEQUENCE</scope>
    <source>
        <strain evidence="2">NBRC 108219</strain>
    </source>
</reference>
<feature type="transmembrane region" description="Helical" evidence="1">
    <location>
        <begin position="47"/>
        <end position="77"/>
    </location>
</feature>
<keyword evidence="1" id="KW-0812">Transmembrane</keyword>
<comment type="caution">
    <text evidence="2">The sequence shown here is derived from an EMBL/GenBank/DDBJ whole genome shotgun (WGS) entry which is preliminary data.</text>
</comment>
<evidence type="ECO:0000256" key="1">
    <source>
        <dbReference type="SAM" id="Phobius"/>
    </source>
</evidence>
<dbReference type="RefSeq" id="WP_284389794.1">
    <property type="nucleotide sequence ID" value="NZ_BSNK01000002.1"/>
</dbReference>
<sequence length="83" mass="9526">MKIVPLGFTLCIFLAVTFTLCMIWGLLTPETLHMHTAWEGWMPGSNWSLGGYLVGLVWTVVYGWYAALVFAPLYNFFHRKPRS</sequence>
<feature type="transmembrane region" description="Helical" evidence="1">
    <location>
        <begin position="7"/>
        <end position="27"/>
    </location>
</feature>
<protein>
    <recommendedName>
        <fullName evidence="4">DUF1648 domain-containing protein</fullName>
    </recommendedName>
</protein>
<dbReference type="Pfam" id="PF18926">
    <property type="entry name" value="DUF5676"/>
    <property type="match status" value="1"/>
</dbReference>
<keyword evidence="1" id="KW-1133">Transmembrane helix</keyword>
<evidence type="ECO:0000313" key="2">
    <source>
        <dbReference type="EMBL" id="GLQ23906.1"/>
    </source>
</evidence>